<protein>
    <submittedName>
        <fullName evidence="1">Inovirus Gp2 family protein</fullName>
    </submittedName>
</protein>
<sequence>MLNSTIDIPDILRVNHTPTWDVIEVEDVPTIWEVGEYSKLFKKLVSFLEAVLYTQDKAYVIQERHGRRSVKECSKLATHFRHFGYLHSVLFEHYVYTPDIELFRRCHITHPGIGACLFTSPRRYVADGRMEAEVFDEFIAYLRDEAIRLGIKKELHDWRYGQTSIQRELIKAYLRTMPIRTTKLLAVRCELQYREEAVTEEDIVFREAFGTHMGIERSHIHDKYRAEYRGRIDIKEAMNHRKRFFSNPHGKDAELFKYLIGYVWKIEQSTAIHHHVLLIFDGQRVRDDIQRIEHVFNRWEAITGDAGYGHSTHYRKKVLIDQGRWDFGNIDCRDTAALERMIDNVAEYFTKDGQLLRVKPSLKARALTMGRAIKKRTKGPGRPRSTPC</sequence>
<proteinExistence type="predicted"/>
<dbReference type="Proteomes" id="UP000318943">
    <property type="component" value="Unassembled WGS sequence"/>
</dbReference>
<accession>A0ABY3EV81</accession>
<evidence type="ECO:0000313" key="2">
    <source>
        <dbReference type="Proteomes" id="UP000318943"/>
    </source>
</evidence>
<dbReference type="EMBL" id="VCIZ01000001">
    <property type="protein sequence ID" value="TSP14628.1"/>
    <property type="molecule type" value="Genomic_DNA"/>
</dbReference>
<name>A0ABY3EV81_9BURK</name>
<reference evidence="1 2" key="1">
    <citation type="submission" date="2019-05" db="EMBL/GenBank/DDBJ databases">
        <title>Whole genome sequence analysis of Cupriavidus campinensis S14E4C strain.</title>
        <authorList>
            <person name="Abbaszade G."/>
            <person name="Szabo A."/>
            <person name="Toumi M."/>
            <person name="Toth E."/>
        </authorList>
    </citation>
    <scope>NUCLEOTIDE SEQUENCE [LARGE SCALE GENOMIC DNA]</scope>
    <source>
        <strain evidence="1 2">S14E4C</strain>
    </source>
</reference>
<dbReference type="RefSeq" id="WP_081651507.1">
    <property type="nucleotide sequence ID" value="NZ_VCIZ01000001.1"/>
</dbReference>
<comment type="caution">
    <text evidence="1">The sequence shown here is derived from an EMBL/GenBank/DDBJ whole genome shotgun (WGS) entry which is preliminary data.</text>
</comment>
<gene>
    <name evidence="1" type="ORF">FGG12_03010</name>
</gene>
<keyword evidence="2" id="KW-1185">Reference proteome</keyword>
<evidence type="ECO:0000313" key="1">
    <source>
        <dbReference type="EMBL" id="TSP14628.1"/>
    </source>
</evidence>
<organism evidence="1 2">
    <name type="scientific">Cupriavidus campinensis</name>
    <dbReference type="NCBI Taxonomy" id="151783"/>
    <lineage>
        <taxon>Bacteria</taxon>
        <taxon>Pseudomonadati</taxon>
        <taxon>Pseudomonadota</taxon>
        <taxon>Betaproteobacteria</taxon>
        <taxon>Burkholderiales</taxon>
        <taxon>Burkholderiaceae</taxon>
        <taxon>Cupriavidus</taxon>
    </lineage>
</organism>